<dbReference type="EMBL" id="BAAAKV010000064">
    <property type="protein sequence ID" value="GAA1191643.1"/>
    <property type="molecule type" value="Genomic_DNA"/>
</dbReference>
<organism evidence="2 3">
    <name type="scientific">Streptomyces hebeiensis</name>
    <dbReference type="NCBI Taxonomy" id="229486"/>
    <lineage>
        <taxon>Bacteria</taxon>
        <taxon>Bacillati</taxon>
        <taxon>Actinomycetota</taxon>
        <taxon>Actinomycetes</taxon>
        <taxon>Kitasatosporales</taxon>
        <taxon>Streptomycetaceae</taxon>
        <taxon>Streptomyces</taxon>
    </lineage>
</organism>
<feature type="compositionally biased region" description="Low complexity" evidence="1">
    <location>
        <begin position="57"/>
        <end position="68"/>
    </location>
</feature>
<protein>
    <recommendedName>
        <fullName evidence="4">DUF1259 domain-containing protein</fullName>
    </recommendedName>
</protein>
<evidence type="ECO:0008006" key="4">
    <source>
        <dbReference type="Google" id="ProtNLM"/>
    </source>
</evidence>
<dbReference type="InterPro" id="IPR011094">
    <property type="entry name" value="Uncharacterised_LppY/LpqO"/>
</dbReference>
<accession>A0ABN1V363</accession>
<proteinExistence type="predicted"/>
<feature type="region of interest" description="Disordered" evidence="1">
    <location>
        <begin position="1"/>
        <end position="68"/>
    </location>
</feature>
<dbReference type="Proteomes" id="UP001501371">
    <property type="component" value="Unassembled WGS sequence"/>
</dbReference>
<feature type="region of interest" description="Disordered" evidence="1">
    <location>
        <begin position="96"/>
        <end position="140"/>
    </location>
</feature>
<feature type="compositionally biased region" description="Low complexity" evidence="1">
    <location>
        <begin position="1"/>
        <end position="14"/>
    </location>
</feature>
<dbReference type="Pfam" id="PF07485">
    <property type="entry name" value="DUF1529"/>
    <property type="match status" value="2"/>
</dbReference>
<reference evidence="2 3" key="1">
    <citation type="journal article" date="2019" name="Int. J. Syst. Evol. Microbiol.">
        <title>The Global Catalogue of Microorganisms (GCM) 10K type strain sequencing project: providing services to taxonomists for standard genome sequencing and annotation.</title>
        <authorList>
            <consortium name="The Broad Institute Genomics Platform"/>
            <consortium name="The Broad Institute Genome Sequencing Center for Infectious Disease"/>
            <person name="Wu L."/>
            <person name="Ma J."/>
        </authorList>
    </citation>
    <scope>NUCLEOTIDE SEQUENCE [LARGE SCALE GENOMIC DNA]</scope>
    <source>
        <strain evidence="2 3">JCM 12696</strain>
    </source>
</reference>
<name>A0ABN1V363_9ACTN</name>
<comment type="caution">
    <text evidence="2">The sequence shown here is derived from an EMBL/GenBank/DDBJ whole genome shotgun (WGS) entry which is preliminary data.</text>
</comment>
<keyword evidence="3" id="KW-1185">Reference proteome</keyword>
<evidence type="ECO:0000313" key="3">
    <source>
        <dbReference type="Proteomes" id="UP001501371"/>
    </source>
</evidence>
<evidence type="ECO:0000313" key="2">
    <source>
        <dbReference type="EMBL" id="GAA1191643.1"/>
    </source>
</evidence>
<sequence>MSPGAATPRTAAPRTHTRGTDARNTGAGKTGGPRTGALAGTPQAGTPEAGTPEAEAPRAGTPQTGTAAGAPRRRLLAAAAFAPLLAGVGMAGTGLAGPGAATAHADTRRGGGPVPPDRSGHPPGPDHSGHGRPLKPVRTKAGDWNHVVKALELSGDPSMVRGEFFHARFPRTDLDVVSYGVKVSPGLALGSHVAFVRYEDGSTLVMGDLVCAENELQRVSDALFAHHIEMTALHKHLLAHSPDVWWVHIHAHGHDAMALARGVRAAIDRTATPAPQPRPRSLEKPPLDLDTRRIDAALGGTGSNDGGLYKIVFHRRETIVDRGMELPQGLGASTAFNMQLLGGGRVALSGDFVMVADEVPKVLARLRQGKINLVELHNHGLSEEPRLFFTHIWAVGDGVRIARALRPALDATRVTPGGQGGGD</sequence>
<evidence type="ECO:0000256" key="1">
    <source>
        <dbReference type="SAM" id="MobiDB-lite"/>
    </source>
</evidence>
<gene>
    <name evidence="2" type="ORF">GCM10009654_56320</name>
</gene>